<dbReference type="Proteomes" id="UP001501758">
    <property type="component" value="Unassembled WGS sequence"/>
</dbReference>
<keyword evidence="2" id="KW-1185">Reference proteome</keyword>
<evidence type="ECO:0000313" key="2">
    <source>
        <dbReference type="Proteomes" id="UP001501758"/>
    </source>
</evidence>
<evidence type="ECO:0000313" key="1">
    <source>
        <dbReference type="EMBL" id="GAA0713646.1"/>
    </source>
</evidence>
<gene>
    <name evidence="1" type="ORF">GCM10009430_05670</name>
</gene>
<comment type="caution">
    <text evidence="1">The sequence shown here is derived from an EMBL/GenBank/DDBJ whole genome shotgun (WGS) entry which is preliminary data.</text>
</comment>
<dbReference type="RefSeq" id="WP_343910305.1">
    <property type="nucleotide sequence ID" value="NZ_BAAAGE010000001.1"/>
</dbReference>
<proteinExistence type="predicted"/>
<dbReference type="EMBL" id="BAAAGE010000001">
    <property type="protein sequence ID" value="GAA0713646.1"/>
    <property type="molecule type" value="Genomic_DNA"/>
</dbReference>
<accession>A0ABN1IHE6</accession>
<reference evidence="1 2" key="1">
    <citation type="journal article" date="2019" name="Int. J. Syst. Evol. Microbiol.">
        <title>The Global Catalogue of Microorganisms (GCM) 10K type strain sequencing project: providing services to taxonomists for standard genome sequencing and annotation.</title>
        <authorList>
            <consortium name="The Broad Institute Genomics Platform"/>
            <consortium name="The Broad Institute Genome Sequencing Center for Infectious Disease"/>
            <person name="Wu L."/>
            <person name="Ma J."/>
        </authorList>
    </citation>
    <scope>NUCLEOTIDE SEQUENCE [LARGE SCALE GENOMIC DNA]</scope>
    <source>
        <strain evidence="1 2">JCM 15974</strain>
    </source>
</reference>
<protein>
    <submittedName>
        <fullName evidence="1">Uncharacterized protein</fullName>
    </submittedName>
</protein>
<sequence>MLFIFFTASCGKPQPTDEEIEKAFQEINNEKLWKELEEMVSNDQYYRNQKNGLDKNAKDYQIKRDSLIKLRYQNDHTNTKRIIEITEKYGFPNSDRTGKPIAPWILFHHAPVEYHDQIKPLIEREFNAKRMDSNTYRLLKWHVNGRIGHPDEIEL</sequence>
<organism evidence="1 2">
    <name type="scientific">Aquimarina litoralis</name>
    <dbReference type="NCBI Taxonomy" id="584605"/>
    <lineage>
        <taxon>Bacteria</taxon>
        <taxon>Pseudomonadati</taxon>
        <taxon>Bacteroidota</taxon>
        <taxon>Flavobacteriia</taxon>
        <taxon>Flavobacteriales</taxon>
        <taxon>Flavobacteriaceae</taxon>
        <taxon>Aquimarina</taxon>
    </lineage>
</organism>
<name>A0ABN1IHE6_9FLAO</name>